<feature type="binding site" description="axial binding residue" evidence="12">
    <location>
        <position position="458"/>
    </location>
    <ligand>
        <name>heme</name>
        <dbReference type="ChEBI" id="CHEBI:30413"/>
    </ligand>
    <ligandPart>
        <name>Fe</name>
        <dbReference type="ChEBI" id="CHEBI:18248"/>
    </ligandPart>
</feature>
<reference evidence="15" key="2">
    <citation type="submission" date="2022-03" db="EMBL/GenBank/DDBJ databases">
        <title>Draft title - Genomic analysis of global carrot germplasm unveils the trajectory of domestication and the origin of high carotenoid orange carrot.</title>
        <authorList>
            <person name="Iorizzo M."/>
            <person name="Ellison S."/>
            <person name="Senalik D."/>
            <person name="Macko-Podgorni A."/>
            <person name="Grzebelus D."/>
            <person name="Bostan H."/>
            <person name="Rolling W."/>
            <person name="Curaba J."/>
            <person name="Simon P."/>
        </authorList>
    </citation>
    <scope>NUCLEOTIDE SEQUENCE</scope>
    <source>
        <tissue evidence="15">Leaf</tissue>
    </source>
</reference>
<evidence type="ECO:0000313" key="16">
    <source>
        <dbReference type="Proteomes" id="UP000077755"/>
    </source>
</evidence>
<keyword evidence="4 12" id="KW-0349">Heme</keyword>
<dbReference type="FunFam" id="1.10.630.10:FF:000012">
    <property type="entry name" value="Cytochrome P450 family protein"/>
    <property type="match status" value="1"/>
</dbReference>
<organism evidence="15 16">
    <name type="scientific">Daucus carota subsp. sativus</name>
    <name type="common">Carrot</name>
    <dbReference type="NCBI Taxonomy" id="79200"/>
    <lineage>
        <taxon>Eukaryota</taxon>
        <taxon>Viridiplantae</taxon>
        <taxon>Streptophyta</taxon>
        <taxon>Embryophyta</taxon>
        <taxon>Tracheophyta</taxon>
        <taxon>Spermatophyta</taxon>
        <taxon>Magnoliopsida</taxon>
        <taxon>eudicotyledons</taxon>
        <taxon>Gunneridae</taxon>
        <taxon>Pentapetalae</taxon>
        <taxon>asterids</taxon>
        <taxon>campanulids</taxon>
        <taxon>Apiales</taxon>
        <taxon>Apiaceae</taxon>
        <taxon>Apioideae</taxon>
        <taxon>Scandiceae</taxon>
        <taxon>Daucinae</taxon>
        <taxon>Daucus</taxon>
        <taxon>Daucus sect. Daucus</taxon>
    </lineage>
</organism>
<keyword evidence="5" id="KW-0812">Transmembrane</keyword>
<evidence type="ECO:0000256" key="6">
    <source>
        <dbReference type="ARBA" id="ARBA00022723"/>
    </source>
</evidence>
<dbReference type="PANTHER" id="PTHR24298:SF800">
    <property type="entry name" value="CYTOCHROME P450 89A2-RELATED"/>
    <property type="match status" value="1"/>
</dbReference>
<dbReference type="Pfam" id="PF00067">
    <property type="entry name" value="p450"/>
    <property type="match status" value="1"/>
</dbReference>
<evidence type="ECO:0000256" key="11">
    <source>
        <dbReference type="ARBA" id="ARBA00023136"/>
    </source>
</evidence>
<dbReference type="GO" id="GO:0020037">
    <property type="term" value="F:heme binding"/>
    <property type="evidence" value="ECO:0007669"/>
    <property type="project" value="InterPro"/>
</dbReference>
<dbReference type="EMBL" id="CP093351">
    <property type="protein sequence ID" value="WOH14142.1"/>
    <property type="molecule type" value="Genomic_DNA"/>
</dbReference>
<dbReference type="GO" id="GO:0005506">
    <property type="term" value="F:iron ion binding"/>
    <property type="evidence" value="ECO:0007669"/>
    <property type="project" value="InterPro"/>
</dbReference>
<keyword evidence="6 12" id="KW-0479">Metal-binding</keyword>
<dbReference type="PRINTS" id="PR00385">
    <property type="entry name" value="P450"/>
</dbReference>
<dbReference type="PROSITE" id="PS00086">
    <property type="entry name" value="CYTOCHROME_P450"/>
    <property type="match status" value="1"/>
</dbReference>
<evidence type="ECO:0000256" key="5">
    <source>
        <dbReference type="ARBA" id="ARBA00022692"/>
    </source>
</evidence>
<keyword evidence="9 12" id="KW-0408">Iron</keyword>
<name>A0AAF0XVL7_DAUCS</name>
<dbReference type="InterPro" id="IPR017972">
    <property type="entry name" value="Cyt_P450_CS"/>
</dbReference>
<evidence type="ECO:0000256" key="3">
    <source>
        <dbReference type="ARBA" id="ARBA00010617"/>
    </source>
</evidence>
<dbReference type="AlphaFoldDB" id="A0AAF0XVL7"/>
<feature type="chain" id="PRO_5042046693" description="Cytochrome P450" evidence="14">
    <location>
        <begin position="17"/>
        <end position="515"/>
    </location>
</feature>
<evidence type="ECO:0000256" key="13">
    <source>
        <dbReference type="RuleBase" id="RU000461"/>
    </source>
</evidence>
<evidence type="ECO:0000256" key="8">
    <source>
        <dbReference type="ARBA" id="ARBA00023002"/>
    </source>
</evidence>
<evidence type="ECO:0000256" key="12">
    <source>
        <dbReference type="PIRSR" id="PIRSR602401-1"/>
    </source>
</evidence>
<reference evidence="15" key="1">
    <citation type="journal article" date="2016" name="Nat. Genet.">
        <title>A high-quality carrot genome assembly provides new insights into carotenoid accumulation and asterid genome evolution.</title>
        <authorList>
            <person name="Iorizzo M."/>
            <person name="Ellison S."/>
            <person name="Senalik D."/>
            <person name="Zeng P."/>
            <person name="Satapoomin P."/>
            <person name="Huang J."/>
            <person name="Bowman M."/>
            <person name="Iovene M."/>
            <person name="Sanseverino W."/>
            <person name="Cavagnaro P."/>
            <person name="Yildiz M."/>
            <person name="Macko-Podgorni A."/>
            <person name="Moranska E."/>
            <person name="Grzebelus E."/>
            <person name="Grzebelus D."/>
            <person name="Ashrafi H."/>
            <person name="Zheng Z."/>
            <person name="Cheng S."/>
            <person name="Spooner D."/>
            <person name="Van Deynze A."/>
            <person name="Simon P."/>
        </authorList>
    </citation>
    <scope>NUCLEOTIDE SEQUENCE</scope>
    <source>
        <tissue evidence="15">Leaf</tissue>
    </source>
</reference>
<keyword evidence="8 13" id="KW-0560">Oxidoreductase</keyword>
<dbReference type="InterPro" id="IPR001128">
    <property type="entry name" value="Cyt_P450"/>
</dbReference>
<dbReference type="Proteomes" id="UP000077755">
    <property type="component" value="Chromosome 9"/>
</dbReference>
<proteinExistence type="inferred from homology"/>
<dbReference type="PANTHER" id="PTHR24298">
    <property type="entry name" value="FLAVONOID 3'-MONOOXYGENASE-RELATED"/>
    <property type="match status" value="1"/>
</dbReference>
<evidence type="ECO:0000256" key="2">
    <source>
        <dbReference type="ARBA" id="ARBA00004167"/>
    </source>
</evidence>
<keyword evidence="14" id="KW-0732">Signal</keyword>
<dbReference type="GO" id="GO:0016709">
    <property type="term" value="F:oxidoreductase activity, acting on paired donors, with incorporation or reduction of molecular oxygen, NAD(P)H as one donor, and incorporation of one atom of oxygen"/>
    <property type="evidence" value="ECO:0007669"/>
    <property type="project" value="TreeGrafter"/>
</dbReference>
<keyword evidence="10 13" id="KW-0503">Monooxygenase</keyword>
<dbReference type="Gene3D" id="1.10.630.10">
    <property type="entry name" value="Cytochrome P450"/>
    <property type="match status" value="1"/>
</dbReference>
<keyword evidence="7" id="KW-1133">Transmembrane helix</keyword>
<comment type="cofactor">
    <cofactor evidence="1 12">
        <name>heme</name>
        <dbReference type="ChEBI" id="CHEBI:30413"/>
    </cofactor>
</comment>
<feature type="signal peptide" evidence="14">
    <location>
        <begin position="1"/>
        <end position="16"/>
    </location>
</feature>
<evidence type="ECO:0000256" key="1">
    <source>
        <dbReference type="ARBA" id="ARBA00001971"/>
    </source>
</evidence>
<dbReference type="InterPro" id="IPR002401">
    <property type="entry name" value="Cyt_P450_E_grp-I"/>
</dbReference>
<comment type="similarity">
    <text evidence="3 13">Belongs to the cytochrome P450 family.</text>
</comment>
<evidence type="ECO:0000256" key="7">
    <source>
        <dbReference type="ARBA" id="ARBA00022989"/>
    </source>
</evidence>
<evidence type="ECO:0000256" key="10">
    <source>
        <dbReference type="ARBA" id="ARBA00023033"/>
    </source>
</evidence>
<sequence length="515" mass="58420">MEAWLIIAFTVSLALLLKPLLRLVTTCRLNLPPGPVSIPILGNLLWLRHSVSDVGPILAKLGHKYGPIITLKFGSRTVIFISSHSLAHSSLVENGAIFSDRPRPPPTKRFLSCNQHNINTAGYGPTWRLFRRNLNSEILHPSRVKAFSHAREWVLGVLVQRLYKSTDNVGVKVVDEFQFAMFGLLVLMCFGDKLEEKEIKEVERVQRGIFSNLERVRVLDMWPVLGKTLFYRRWLELKRLRKNQESVLIPLIKCRLEKLQPGLDQDEVVTAYVDTLLKLKLPEEGDRKLSFPEIVSLCSEFLTGGTDTTTTALQWIMANLVKHPEIQGKVYDEIMSVKGNCPGLGGEGKMVVVEEEDLQQMPYLKAVVLESLRAHPPAHFVLAHSVTQEIELDGYVVPTDARINYMVAEMGRDPKVWDDPLEFKPERFLNKKGDLEAFDITGSRGIKMMPFGAGRRICPALNLAMLHLEYFVANLIWYFRWKAPDGVPVDLSEKEEFTVVMKNPLLAHISPRAKL</sequence>
<comment type="subcellular location">
    <subcellularLocation>
        <location evidence="2">Membrane</location>
        <topology evidence="2">Single-pass membrane protein</topology>
    </subcellularLocation>
</comment>
<dbReference type="GO" id="GO:0016020">
    <property type="term" value="C:membrane"/>
    <property type="evidence" value="ECO:0007669"/>
    <property type="project" value="UniProtKB-SubCell"/>
</dbReference>
<dbReference type="InterPro" id="IPR036396">
    <property type="entry name" value="Cyt_P450_sf"/>
</dbReference>
<dbReference type="CDD" id="cd11075">
    <property type="entry name" value="CYP77_89"/>
    <property type="match status" value="1"/>
</dbReference>
<evidence type="ECO:0000256" key="14">
    <source>
        <dbReference type="SAM" id="SignalP"/>
    </source>
</evidence>
<dbReference type="SUPFAM" id="SSF48264">
    <property type="entry name" value="Cytochrome P450"/>
    <property type="match status" value="1"/>
</dbReference>
<evidence type="ECO:0000313" key="15">
    <source>
        <dbReference type="EMBL" id="WOH14142.1"/>
    </source>
</evidence>
<dbReference type="PRINTS" id="PR00463">
    <property type="entry name" value="EP450I"/>
</dbReference>
<dbReference type="InterPro" id="IPR051103">
    <property type="entry name" value="Plant_metabolite_P450s"/>
</dbReference>
<evidence type="ECO:0008006" key="17">
    <source>
        <dbReference type="Google" id="ProtNLM"/>
    </source>
</evidence>
<evidence type="ECO:0000256" key="4">
    <source>
        <dbReference type="ARBA" id="ARBA00022617"/>
    </source>
</evidence>
<keyword evidence="11" id="KW-0472">Membrane</keyword>
<protein>
    <recommendedName>
        <fullName evidence="17">Cytochrome P450</fullName>
    </recommendedName>
</protein>
<evidence type="ECO:0000256" key="9">
    <source>
        <dbReference type="ARBA" id="ARBA00023004"/>
    </source>
</evidence>
<gene>
    <name evidence="15" type="ORF">DCAR_0933658</name>
</gene>
<keyword evidence="16" id="KW-1185">Reference proteome</keyword>
<accession>A0AAF0XVL7</accession>